<feature type="transmembrane region" description="Helical" evidence="4">
    <location>
        <begin position="217"/>
        <end position="234"/>
    </location>
</feature>
<dbReference type="InterPro" id="IPR009057">
    <property type="entry name" value="Homeodomain-like_sf"/>
</dbReference>
<keyword evidence="4" id="KW-0812">Transmembrane</keyword>
<evidence type="ECO:0000256" key="3">
    <source>
        <dbReference type="ARBA" id="ARBA00023163"/>
    </source>
</evidence>
<gene>
    <name evidence="6" type="ORF">B0O44_101118</name>
</gene>
<evidence type="ECO:0000313" key="6">
    <source>
        <dbReference type="EMBL" id="PYF76647.1"/>
    </source>
</evidence>
<protein>
    <submittedName>
        <fullName evidence="6">AraC-like DNA-binding protein</fullName>
    </submittedName>
</protein>
<dbReference type="GO" id="GO:0003700">
    <property type="term" value="F:DNA-binding transcription factor activity"/>
    <property type="evidence" value="ECO:0007669"/>
    <property type="project" value="InterPro"/>
</dbReference>
<keyword evidence="2 6" id="KW-0238">DNA-binding</keyword>
<dbReference type="AlphaFoldDB" id="A0A318UMJ8"/>
<keyword evidence="4" id="KW-0472">Membrane</keyword>
<evidence type="ECO:0000256" key="1">
    <source>
        <dbReference type="ARBA" id="ARBA00023015"/>
    </source>
</evidence>
<dbReference type="PROSITE" id="PS01124">
    <property type="entry name" value="HTH_ARAC_FAMILY_2"/>
    <property type="match status" value="1"/>
</dbReference>
<dbReference type="PANTHER" id="PTHR43280">
    <property type="entry name" value="ARAC-FAMILY TRANSCRIPTIONAL REGULATOR"/>
    <property type="match status" value="1"/>
</dbReference>
<keyword evidence="7" id="KW-1185">Reference proteome</keyword>
<evidence type="ECO:0000259" key="5">
    <source>
        <dbReference type="PROSITE" id="PS01124"/>
    </source>
</evidence>
<accession>A0A318UMJ8</accession>
<dbReference type="InterPro" id="IPR018060">
    <property type="entry name" value="HTH_AraC"/>
</dbReference>
<organism evidence="6 7">
    <name type="scientific">Pedobacter nutrimenti</name>
    <dbReference type="NCBI Taxonomy" id="1241337"/>
    <lineage>
        <taxon>Bacteria</taxon>
        <taxon>Pseudomonadati</taxon>
        <taxon>Bacteroidota</taxon>
        <taxon>Sphingobacteriia</taxon>
        <taxon>Sphingobacteriales</taxon>
        <taxon>Sphingobacteriaceae</taxon>
        <taxon>Pedobacter</taxon>
    </lineage>
</organism>
<dbReference type="PANTHER" id="PTHR43280:SF29">
    <property type="entry name" value="ARAC-FAMILY TRANSCRIPTIONAL REGULATOR"/>
    <property type="match status" value="1"/>
</dbReference>
<feature type="transmembrane region" description="Helical" evidence="4">
    <location>
        <begin position="6"/>
        <end position="24"/>
    </location>
</feature>
<keyword evidence="3" id="KW-0804">Transcription</keyword>
<dbReference type="EMBL" id="QKLU01000001">
    <property type="protein sequence ID" value="PYF76647.1"/>
    <property type="molecule type" value="Genomic_DNA"/>
</dbReference>
<feature type="transmembrane region" description="Helical" evidence="4">
    <location>
        <begin position="148"/>
        <end position="168"/>
    </location>
</feature>
<comment type="caution">
    <text evidence="6">The sequence shown here is derived from an EMBL/GenBank/DDBJ whole genome shotgun (WGS) entry which is preliminary data.</text>
</comment>
<dbReference type="RefSeq" id="WP_110826764.1">
    <property type="nucleotide sequence ID" value="NZ_QKLU01000001.1"/>
</dbReference>
<keyword evidence="4" id="KW-1133">Transmembrane helix</keyword>
<feature type="transmembrane region" description="Helical" evidence="4">
    <location>
        <begin position="188"/>
        <end position="205"/>
    </location>
</feature>
<keyword evidence="1" id="KW-0805">Transcription regulation</keyword>
<dbReference type="Pfam" id="PF12833">
    <property type="entry name" value="HTH_18"/>
    <property type="match status" value="1"/>
</dbReference>
<feature type="transmembrane region" description="Helical" evidence="4">
    <location>
        <begin position="31"/>
        <end position="52"/>
    </location>
</feature>
<dbReference type="SMART" id="SM00342">
    <property type="entry name" value="HTH_ARAC"/>
    <property type="match status" value="1"/>
</dbReference>
<evidence type="ECO:0000256" key="2">
    <source>
        <dbReference type="ARBA" id="ARBA00023125"/>
    </source>
</evidence>
<evidence type="ECO:0000256" key="4">
    <source>
        <dbReference type="SAM" id="Phobius"/>
    </source>
</evidence>
<feature type="transmembrane region" description="Helical" evidence="4">
    <location>
        <begin position="98"/>
        <end position="116"/>
    </location>
</feature>
<dbReference type="GO" id="GO:0043565">
    <property type="term" value="F:sequence-specific DNA binding"/>
    <property type="evidence" value="ECO:0007669"/>
    <property type="project" value="InterPro"/>
</dbReference>
<reference evidence="6 7" key="1">
    <citation type="submission" date="2018-06" db="EMBL/GenBank/DDBJ databases">
        <title>Genomic Encyclopedia of Archaeal and Bacterial Type Strains, Phase II (KMG-II): from individual species to whole genera.</title>
        <authorList>
            <person name="Goeker M."/>
        </authorList>
    </citation>
    <scope>NUCLEOTIDE SEQUENCE [LARGE SCALE GENOMIC DNA]</scope>
    <source>
        <strain evidence="6 7">DSM 27372</strain>
    </source>
</reference>
<dbReference type="Proteomes" id="UP000248198">
    <property type="component" value="Unassembled WGS sequence"/>
</dbReference>
<evidence type="ECO:0000313" key="7">
    <source>
        <dbReference type="Proteomes" id="UP000248198"/>
    </source>
</evidence>
<feature type="transmembrane region" description="Helical" evidence="4">
    <location>
        <begin position="64"/>
        <end position="86"/>
    </location>
</feature>
<dbReference type="Gene3D" id="1.10.10.60">
    <property type="entry name" value="Homeodomain-like"/>
    <property type="match status" value="1"/>
</dbReference>
<name>A0A318UMJ8_9SPHI</name>
<feature type="domain" description="HTH araC/xylS-type" evidence="5">
    <location>
        <begin position="294"/>
        <end position="394"/>
    </location>
</feature>
<sequence>MTLFLFFTSICCFFLLLFSLHLFFAKRGSRLLNSLLSVLFFARFGQVLLSLLVHSNESQSFPFFYQFFTPFFYAAPACFYLYLICFISGRQHLLKLQWLHFVPALLALVDIIPWFSPSPIHWNLVAQQIATNKQLFITERTGLFPASFYYLGRPLLILTYLALSWYRVYQSGFFKKQADHAGKQWISFFLKTSAFFQLAGFLPLLLLHKEKSMTNELFTMISCSILLLIMIFVLHQPKLFYGYLFVSVNLDTNRETNNPADLTLPFAPGDEQKPAIKKLSLLPEQLVHYSVRMKEIMEQQRPYLSSDFQIADLARELHIPVHHCSFVLNKLICKNFRDWINEYRVAFFTTQYPMKAEKMTIESVAHECGFKSTATFYNAFKKETGMMPRVYFSQKKVS</sequence>
<proteinExistence type="predicted"/>
<dbReference type="OrthoDB" id="9779074at2"/>
<dbReference type="SUPFAM" id="SSF46689">
    <property type="entry name" value="Homeodomain-like"/>
    <property type="match status" value="1"/>
</dbReference>